<accession>A0A6G6C212</accession>
<evidence type="ECO:0000313" key="4">
    <source>
        <dbReference type="EMBL" id="QID58978.1"/>
    </source>
</evidence>
<evidence type="ECO:0000256" key="3">
    <source>
        <dbReference type="ARBA" id="ARBA00022844"/>
    </source>
</evidence>
<comment type="subcellular location">
    <subcellularLocation>
        <location evidence="1">Virion</location>
    </subcellularLocation>
</comment>
<dbReference type="Pfam" id="PF25629">
    <property type="entry name" value="Fimo_NCAP"/>
    <property type="match status" value="1"/>
</dbReference>
<dbReference type="GO" id="GO:0019013">
    <property type="term" value="C:viral nucleocapsid"/>
    <property type="evidence" value="ECO:0007669"/>
    <property type="project" value="UniProtKB-KW"/>
</dbReference>
<dbReference type="InterPro" id="IPR057839">
    <property type="entry name" value="Fimo_NCAP"/>
</dbReference>
<sequence length="299" mass="34502">MSASSQKIIQLKGFANSKVPVKHSPNSNVFTKSKEFSEFFQAESYQRNQFDLNDEYYKNTPMEQITKIFESIKEIKDELNEQVKVNKYLKLKLTCFGSSKEAIDREMIYVIKNPVVTTSRFLTINQLSSLTASKIAKFKLGTVYSWESKKYIPVEVPDSSDIDIINRLALKIGLNQDTPDSKRLYYIYTTGFENLFESFPEEVVSICLYKAKMDHINLSKEDSKYDSLRNLISKVIRVGFKHGILNDNMKNPMTVLSSLNLSKIKELYNVLENCRQSGLPSEYKTAIDDLLNLFNFNFN</sequence>
<keyword evidence="3" id="KW-0946">Virion</keyword>
<proteinExistence type="predicted"/>
<evidence type="ECO:0000256" key="2">
    <source>
        <dbReference type="ARBA" id="ARBA00022561"/>
    </source>
</evidence>
<organism evidence="4">
    <name type="scientific">Camellia chlorotic ringspot virus</name>
    <dbReference type="NCBI Taxonomy" id="2802541"/>
    <lineage>
        <taxon>Viruses</taxon>
        <taxon>Riboviria</taxon>
        <taxon>Orthornavirae</taxon>
        <taxon>Negarnaviricota</taxon>
        <taxon>Polyploviricotina</taxon>
        <taxon>Bunyaviricetes</taxon>
        <taxon>Elliovirales</taxon>
        <taxon>Fimoviridae</taxon>
    </lineage>
</organism>
<reference evidence="4" key="1">
    <citation type="journal article" date="2020" name="Front. Microbiol.">
        <title>Virome of Camellia japonica: Discovery of and Molecular Characterization of New Viruses of Different Taxa in Camellias.</title>
        <authorList>
            <person name="Zhang S."/>
            <person name="Yang L."/>
            <person name="Ma L."/>
            <person name="Tian X."/>
            <person name="Li R."/>
            <person name="Zhou C."/>
            <person name="Cao M."/>
        </authorList>
    </citation>
    <scope>NUCLEOTIDE SEQUENCE</scope>
    <source>
        <strain evidence="4">JX1</strain>
    </source>
</reference>
<protein>
    <submittedName>
        <fullName evidence="4">Putative nucleocapsid protein</fullName>
    </submittedName>
</protein>
<keyword evidence="2" id="KW-0167">Capsid protein</keyword>
<dbReference type="EMBL" id="MT040100">
    <property type="protein sequence ID" value="QID58978.1"/>
    <property type="molecule type" value="Genomic_RNA"/>
</dbReference>
<keyword evidence="4" id="KW-0543">Viral nucleoprotein</keyword>
<name>A0A6G6C212_9VIRU</name>
<evidence type="ECO:0000256" key="1">
    <source>
        <dbReference type="ARBA" id="ARBA00004328"/>
    </source>
</evidence>